<gene>
    <name evidence="2" type="ORF">LTR62_007129</name>
</gene>
<accession>A0AAN7TEW9</accession>
<evidence type="ECO:0000313" key="2">
    <source>
        <dbReference type="EMBL" id="KAK5109359.1"/>
    </source>
</evidence>
<dbReference type="Gene3D" id="3.50.4.10">
    <property type="entry name" value="Hepatocyte Growth Factor"/>
    <property type="match status" value="1"/>
</dbReference>
<reference evidence="2" key="1">
    <citation type="submission" date="2023-08" db="EMBL/GenBank/DDBJ databases">
        <title>Black Yeasts Isolated from many extreme environments.</title>
        <authorList>
            <person name="Coleine C."/>
            <person name="Stajich J.E."/>
            <person name="Selbmann L."/>
        </authorList>
    </citation>
    <scope>NUCLEOTIDE SEQUENCE</scope>
    <source>
        <strain evidence="2">CCFEE 5401</strain>
    </source>
</reference>
<comment type="caution">
    <text evidence="2">The sequence shown here is derived from an EMBL/GenBank/DDBJ whole genome shotgun (WGS) entry which is preliminary data.</text>
</comment>
<evidence type="ECO:0000313" key="3">
    <source>
        <dbReference type="Proteomes" id="UP001310890"/>
    </source>
</evidence>
<name>A0AAN7TEW9_9PEZI</name>
<dbReference type="EMBL" id="JAVRRL010000066">
    <property type="protein sequence ID" value="KAK5109359.1"/>
    <property type="molecule type" value="Genomic_DNA"/>
</dbReference>
<proteinExistence type="predicted"/>
<dbReference type="AlphaFoldDB" id="A0AAN7TEW9"/>
<dbReference type="Pfam" id="PF14295">
    <property type="entry name" value="PAN_4"/>
    <property type="match status" value="1"/>
</dbReference>
<evidence type="ECO:0000259" key="1">
    <source>
        <dbReference type="Pfam" id="PF14295"/>
    </source>
</evidence>
<protein>
    <recommendedName>
        <fullName evidence="1">Apple domain-containing protein</fullName>
    </recommendedName>
</protein>
<dbReference type="Proteomes" id="UP001310890">
    <property type="component" value="Unassembled WGS sequence"/>
</dbReference>
<organism evidence="2 3">
    <name type="scientific">Meristemomyces frigidus</name>
    <dbReference type="NCBI Taxonomy" id="1508187"/>
    <lineage>
        <taxon>Eukaryota</taxon>
        <taxon>Fungi</taxon>
        <taxon>Dikarya</taxon>
        <taxon>Ascomycota</taxon>
        <taxon>Pezizomycotina</taxon>
        <taxon>Dothideomycetes</taxon>
        <taxon>Dothideomycetidae</taxon>
        <taxon>Mycosphaerellales</taxon>
        <taxon>Teratosphaeriaceae</taxon>
        <taxon>Meristemomyces</taxon>
    </lineage>
</organism>
<feature type="domain" description="Apple" evidence="1">
    <location>
        <begin position="48"/>
        <end position="83"/>
    </location>
</feature>
<sequence length="288" mass="29149">MASTSQFVCPAGNGQTYNDDNGVAYTISCASDSTGGGNANPSDFYPPNSFADCLAECDSISGCTAFTYVGGVNGTGSGHCYMKTGMIGFKTGQASNFVSVANALTGEPQPFYGPAYTCPADNLTQVSDQYGNQYVLTCGYGVQGGTFASPTTAIGFDDCFSACANHTAYPNTSSGVGAPQCDAFTFFGPGATNGQGGGYCQLLGQPSPVAIANSPGNTLVAAIRVEVYSGPAPTATVSSINYAPNVAGSTSTTIVANVPIVTVIVTATATTIVPKLPTVTYTVTYTTM</sequence>
<dbReference type="InterPro" id="IPR003609">
    <property type="entry name" value="Pan_app"/>
</dbReference>